<dbReference type="OrthoDB" id="1734063at2759"/>
<comment type="similarity">
    <text evidence="2">Belongs to the VPS35L family.</text>
</comment>
<reference evidence="6 7" key="1">
    <citation type="journal article" date="2020" name="Nat. Food">
        <title>A phased Vanilla planifolia genome enables genetic improvement of flavour and production.</title>
        <authorList>
            <person name="Hasing T."/>
            <person name="Tang H."/>
            <person name="Brym M."/>
            <person name="Khazi F."/>
            <person name="Huang T."/>
            <person name="Chambers A.H."/>
        </authorList>
    </citation>
    <scope>NUCLEOTIDE SEQUENCE [LARGE SCALE GENOMIC DNA]</scope>
    <source>
        <tissue evidence="6">Leaf</tissue>
    </source>
</reference>
<dbReference type="InterPro" id="IPR005378">
    <property type="entry name" value="Vps35"/>
</dbReference>
<evidence type="ECO:0000256" key="1">
    <source>
        <dbReference type="ARBA" id="ARBA00004177"/>
    </source>
</evidence>
<name>A0A835R6S5_VANPL</name>
<dbReference type="GO" id="GO:0005768">
    <property type="term" value="C:endosome"/>
    <property type="evidence" value="ECO:0007669"/>
    <property type="project" value="UniProtKB-SubCell"/>
</dbReference>
<evidence type="ECO:0000256" key="2">
    <source>
        <dbReference type="ARBA" id="ARBA00010704"/>
    </source>
</evidence>
<accession>A0A835R6S5</accession>
<proteinExistence type="inferred from homology"/>
<keyword evidence="5" id="KW-0653">Protein transport</keyword>
<dbReference type="GO" id="GO:0042147">
    <property type="term" value="P:retrograde transport, endosome to Golgi"/>
    <property type="evidence" value="ECO:0007669"/>
    <property type="project" value="InterPro"/>
</dbReference>
<dbReference type="InterPro" id="IPR029705">
    <property type="entry name" value="VPS35L"/>
</dbReference>
<evidence type="ECO:0000256" key="5">
    <source>
        <dbReference type="ARBA" id="ARBA00022927"/>
    </source>
</evidence>
<evidence type="ECO:0000313" key="7">
    <source>
        <dbReference type="Proteomes" id="UP000639772"/>
    </source>
</evidence>
<dbReference type="GO" id="GO:0032456">
    <property type="term" value="P:endocytic recycling"/>
    <property type="evidence" value="ECO:0007669"/>
    <property type="project" value="InterPro"/>
</dbReference>
<dbReference type="Pfam" id="PF03635">
    <property type="entry name" value="Vps35"/>
    <property type="match status" value="1"/>
</dbReference>
<evidence type="ECO:0000256" key="3">
    <source>
        <dbReference type="ARBA" id="ARBA00022448"/>
    </source>
</evidence>
<keyword evidence="4" id="KW-0967">Endosome</keyword>
<protein>
    <submittedName>
        <fullName evidence="6">Uncharacterized protein</fullName>
    </submittedName>
</protein>
<comment type="subcellular location">
    <subcellularLocation>
        <location evidence="1">Endosome</location>
    </subcellularLocation>
</comment>
<dbReference type="PANTHER" id="PTHR13673">
    <property type="entry name" value="ESOPHAGEAL CANCER ASSOCIATED PROTEIN"/>
    <property type="match status" value="1"/>
</dbReference>
<keyword evidence="3" id="KW-0813">Transport</keyword>
<dbReference type="Proteomes" id="UP000639772">
    <property type="component" value="Unassembled WGS sequence"/>
</dbReference>
<dbReference type="GO" id="GO:0030906">
    <property type="term" value="C:retromer, cargo-selective complex"/>
    <property type="evidence" value="ECO:0007669"/>
    <property type="project" value="InterPro"/>
</dbReference>
<gene>
    <name evidence="6" type="ORF">HPP92_008655</name>
</gene>
<organism evidence="6 7">
    <name type="scientific">Vanilla planifolia</name>
    <name type="common">Vanilla</name>
    <dbReference type="NCBI Taxonomy" id="51239"/>
    <lineage>
        <taxon>Eukaryota</taxon>
        <taxon>Viridiplantae</taxon>
        <taxon>Streptophyta</taxon>
        <taxon>Embryophyta</taxon>
        <taxon>Tracheophyta</taxon>
        <taxon>Spermatophyta</taxon>
        <taxon>Magnoliopsida</taxon>
        <taxon>Liliopsida</taxon>
        <taxon>Asparagales</taxon>
        <taxon>Orchidaceae</taxon>
        <taxon>Vanilloideae</taxon>
        <taxon>Vanilleae</taxon>
        <taxon>Vanilla</taxon>
    </lineage>
</organism>
<dbReference type="PANTHER" id="PTHR13673:SF0">
    <property type="entry name" value="VPS35 ENDOSOMAL PROTEIN-SORTING FACTOR-LIKE"/>
    <property type="match status" value="1"/>
</dbReference>
<evidence type="ECO:0000313" key="6">
    <source>
        <dbReference type="EMBL" id="KAG0486560.1"/>
    </source>
</evidence>
<dbReference type="GO" id="GO:0005829">
    <property type="term" value="C:cytosol"/>
    <property type="evidence" value="ECO:0007669"/>
    <property type="project" value="GOC"/>
</dbReference>
<comment type="caution">
    <text evidence="6">The sequence shown here is derived from an EMBL/GenBank/DDBJ whole genome shotgun (WGS) entry which is preliminary data.</text>
</comment>
<dbReference type="GO" id="GO:0015031">
    <property type="term" value="P:protein transport"/>
    <property type="evidence" value="ECO:0007669"/>
    <property type="project" value="UniProtKB-KW"/>
</dbReference>
<dbReference type="AlphaFoldDB" id="A0A835R6S5"/>
<dbReference type="EMBL" id="JADCNM010000004">
    <property type="protein sequence ID" value="KAG0486560.1"/>
    <property type="molecule type" value="Genomic_DNA"/>
</dbReference>
<evidence type="ECO:0000256" key="4">
    <source>
        <dbReference type="ARBA" id="ARBA00022753"/>
    </source>
</evidence>
<sequence>MEFRRRGYGEDTACSLPRFSVEVHPLSCIRTASVAEVAAANHTKADFEDPLRTSSAHVTVSSCNQSFHYTSKESFCSDEGSQLSKKEWVVFSKSLMQKFSSSNMIMMPTALDFSARDSKEYIETPATVHIEDLEDPDIRVKEEKKVFTQQEYASQLQELKRKIDQAWQAGDHIKALKLSIKVSRLLIDTSVLQFYPTLFLLVIDILDIFGDMVWERIKKKAECSEDGALICPLPENFLAVDVCTEAKETCHNWFCKIGSIRELLPRLYLELAILRCRRFMDDNHEANLHRLTRMMRGLADPLAFAYCHLYMACRATLLPCKDYGYLVVSISDINFFMRTILEKETSQTHVSGKRKLIVNLMEPAIEWIMKCIFMQGRQMASHVLVKFGFTKIALDPTWNVPWTSIVFHNLLKQLPGEIVCVHGLDILELLEQTKDATVSQHLNYRLLGLRLSEGQSHLAYSDSLLSRIMQVLSQYYHLEEYLVVANSYLDIILQCSADGTLSSILEGIPLRATNTRLDESELDALLSILMKLLDHFNSIDEFFALEHFTAIHKLLNGIPKNVINMHILEKAIRSQSISNLTTVHDLFEISKALHDSIDILNEDHQQQSYLICRFIQKVNFGDDREHHLSFLAACRAAFSFFDVIMDILAHLSNNLAVTAIKANSKFSNFVKACVAFNEVTIPSISNPITCMNLFIATAEVALFGGLVSHAAELLNSAFDCLQYLDISGTCKSINEDEILSVSCKLCSILVFSSGIHVGGIAEIPKRLKSVVNQSFLPTRVRTKMLSAAISLCAYLSQDMLLLPAKNIKSVGNEDLQFFGDESCEELLLLTSDALQDLFSAIEQEPILESRGKLALEAFNFLFITFEVNQELHLKCSKLIDIAKSCLDSKDKFLQTTVSLFVKHFEGL</sequence>